<dbReference type="EC" id="4.1.3.44" evidence="9"/>
<feature type="binding site" evidence="9">
    <location>
        <position position="69"/>
    </location>
    <ligand>
        <name>[4Fe-4S] cluster</name>
        <dbReference type="ChEBI" id="CHEBI:49883"/>
        <label>2</label>
        <note>4Fe-4S-S-AdoMet</note>
    </ligand>
</feature>
<feature type="binding site" evidence="9">
    <location>
        <position position="73"/>
    </location>
    <ligand>
        <name>[4Fe-4S] cluster</name>
        <dbReference type="ChEBI" id="CHEBI:49883"/>
        <label>2</label>
        <note>4Fe-4S-S-AdoMet</note>
    </ligand>
</feature>
<keyword evidence="9" id="KW-0963">Cytoplasm</keyword>
<dbReference type="GO" id="GO:0102521">
    <property type="term" value="F:tRNA-4-demethylwyosine synthase activity"/>
    <property type="evidence" value="ECO:0007669"/>
    <property type="project" value="UniProtKB-EC"/>
</dbReference>
<dbReference type="PANTHER" id="PTHR13930:SF0">
    <property type="entry name" value="S-ADENOSYL-L-METHIONINE-DEPENDENT TRNA 4-DEMETHYLWYOSINE SYNTHASE TYW1-RELATED"/>
    <property type="match status" value="1"/>
</dbReference>
<keyword evidence="5 9" id="KW-0408">Iron</keyword>
<dbReference type="SUPFAM" id="SSF102114">
    <property type="entry name" value="Radical SAM enzymes"/>
    <property type="match status" value="1"/>
</dbReference>
<dbReference type="Gene3D" id="3.20.20.70">
    <property type="entry name" value="Aldolase class I"/>
    <property type="match status" value="1"/>
</dbReference>
<evidence type="ECO:0000256" key="9">
    <source>
        <dbReference type="HAMAP-Rule" id="MF_01921"/>
    </source>
</evidence>
<dbReference type="InterPro" id="IPR034556">
    <property type="entry name" value="tRNA_wybutosine-synthase"/>
</dbReference>
<comment type="function">
    <text evidence="9">Component of the wyosine derivatives biosynthesis pathway that catalyzes the condensation of N-methylguanine with 2 carbon atoms from pyruvate to form the tricyclic 4-demethylwyosine (imG-14) on guanosine-37 of tRNA(Phe).</text>
</comment>
<dbReference type="GO" id="GO:0005737">
    <property type="term" value="C:cytoplasm"/>
    <property type="evidence" value="ECO:0007669"/>
    <property type="project" value="UniProtKB-SubCell"/>
</dbReference>
<dbReference type="InterPro" id="IPR058240">
    <property type="entry name" value="rSAM_sf"/>
</dbReference>
<evidence type="ECO:0000259" key="10">
    <source>
        <dbReference type="PROSITE" id="PS51918"/>
    </source>
</evidence>
<comment type="cofactor">
    <cofactor evidence="9">
        <name>[4Fe-4S] cluster</name>
        <dbReference type="ChEBI" id="CHEBI:49883"/>
    </cofactor>
    <text evidence="9">Binds 2 [4Fe-4S] clusters. Binds 1 [4Fe-4S] cluster coordinated with 3 cysteines and an exchangeable S-adenosyl-L-methionine.</text>
</comment>
<gene>
    <name evidence="9" type="primary">taw1</name>
    <name evidence="11" type="ORF">D9Q81_00875</name>
</gene>
<comment type="catalytic activity">
    <reaction evidence="8 9">
        <text>N(1)-methylguanosine(37) in tRNA(Phe) + pyruvate + S-adenosyl-L-methionine = 4-demethylwyosine(37) in tRNA(Phe) + 5'-deoxyadenosine + L-methionine + CO2 + H2O</text>
        <dbReference type="Rhea" id="RHEA:36347"/>
        <dbReference type="Rhea" id="RHEA-COMP:10164"/>
        <dbReference type="Rhea" id="RHEA-COMP:10165"/>
        <dbReference type="ChEBI" id="CHEBI:15361"/>
        <dbReference type="ChEBI" id="CHEBI:15377"/>
        <dbReference type="ChEBI" id="CHEBI:16526"/>
        <dbReference type="ChEBI" id="CHEBI:17319"/>
        <dbReference type="ChEBI" id="CHEBI:57844"/>
        <dbReference type="ChEBI" id="CHEBI:59789"/>
        <dbReference type="ChEBI" id="CHEBI:64315"/>
        <dbReference type="ChEBI" id="CHEBI:73542"/>
        <dbReference type="EC" id="4.1.3.44"/>
    </reaction>
</comment>
<keyword evidence="4 9" id="KW-0479">Metal-binding</keyword>
<sequence>MLALGVSTPSHVRKLMEKQGYKFILNHSAVKPCYWFRKSIMEGKTCYKNKFFGIPTWRCIQMTPTASFCNMQCVYCWRLNASDVPMSQRWVEVPEGKWDDPEEISEESVRVHRMLVQGYKGVRVFNKDWVREAEEPKHAAISLTGEPTLYPFIGGLVEAFSKRGMTTFIVTNGTMPERIEGLEREPTQLYVTVPAPNEKLYAEITRPIWPDAWSRLIRTLELLQSLSCPTVIRIPLMKGLNMDERTLEEFSELIKRYQPTYVEPKAYEWVGYSRRRLNKWNMPWHHEVREFAYRLSDLTGYRILDESEESGIVLLSRLERAIRFY</sequence>
<feature type="binding site" evidence="9">
    <location>
        <position position="76"/>
    </location>
    <ligand>
        <name>[4Fe-4S] cluster</name>
        <dbReference type="ChEBI" id="CHEBI:49883"/>
        <label>2</label>
        <note>4Fe-4S-S-AdoMet</note>
    </ligand>
</feature>
<dbReference type="InterPro" id="IPR023993">
    <property type="entry name" value="TYW1_archaea"/>
</dbReference>
<dbReference type="SFLD" id="SFLDS00029">
    <property type="entry name" value="Radical_SAM"/>
    <property type="match status" value="1"/>
</dbReference>
<dbReference type="Pfam" id="PF04055">
    <property type="entry name" value="Radical_SAM"/>
    <property type="match status" value="1"/>
</dbReference>
<feature type="binding site" evidence="9">
    <location>
        <position position="46"/>
    </location>
    <ligand>
        <name>[4Fe-4S] cluster</name>
        <dbReference type="ChEBI" id="CHEBI:49883"/>
        <label>1</label>
    </ligand>
</feature>
<dbReference type="GO" id="GO:0008033">
    <property type="term" value="P:tRNA processing"/>
    <property type="evidence" value="ECO:0007669"/>
    <property type="project" value="UniProtKB-UniRule"/>
</dbReference>
<comment type="subcellular location">
    <subcellularLocation>
        <location evidence="9">Cytoplasm</location>
    </subcellularLocation>
</comment>
<feature type="domain" description="Radical SAM core" evidence="10">
    <location>
        <begin position="52"/>
        <end position="306"/>
    </location>
</feature>
<evidence type="ECO:0000256" key="5">
    <source>
        <dbReference type="ARBA" id="ARBA00023004"/>
    </source>
</evidence>
<dbReference type="PROSITE" id="PS51918">
    <property type="entry name" value="RADICAL_SAM"/>
    <property type="match status" value="1"/>
</dbReference>
<evidence type="ECO:0000313" key="12">
    <source>
        <dbReference type="Proteomes" id="UP000278149"/>
    </source>
</evidence>
<dbReference type="PANTHER" id="PTHR13930">
    <property type="entry name" value="S-ADENOSYL-L-METHIONINE-DEPENDENT TRNA 4-DEMETHYLWYOSINE SYNTHASE"/>
    <property type="match status" value="1"/>
</dbReference>
<dbReference type="HAMAP" id="MF_01921">
    <property type="entry name" value="TYW1_archaea"/>
    <property type="match status" value="1"/>
</dbReference>
<evidence type="ECO:0000256" key="6">
    <source>
        <dbReference type="ARBA" id="ARBA00023014"/>
    </source>
</evidence>
<protein>
    <recommendedName>
        <fullName evidence="9">S-adenosyl-L-methionine-dependent tRNA 4-demethylwyosine synthase</fullName>
        <ecNumber evidence="9">4.1.3.44</ecNumber>
    </recommendedName>
    <alternativeName>
        <fullName evidence="9">tRNA wyosine derivatives biosynthesis protein Taw1</fullName>
    </alternativeName>
</protein>
<keyword evidence="1 9" id="KW-0004">4Fe-4S</keyword>
<feature type="binding site" evidence="9">
    <location>
        <position position="33"/>
    </location>
    <ligand>
        <name>[4Fe-4S] cluster</name>
        <dbReference type="ChEBI" id="CHEBI:49883"/>
        <label>1</label>
    </ligand>
</feature>
<evidence type="ECO:0000256" key="3">
    <source>
        <dbReference type="ARBA" id="ARBA00022694"/>
    </source>
</evidence>
<dbReference type="CDD" id="cd01335">
    <property type="entry name" value="Radical_SAM"/>
    <property type="match status" value="1"/>
</dbReference>
<keyword evidence="6 9" id="KW-0411">Iron-sulfur</keyword>
<accession>A0A429GA29</accession>
<keyword evidence="3 9" id="KW-0819">tRNA processing</keyword>
<keyword evidence="7 9" id="KW-0456">Lyase</keyword>
<dbReference type="RefSeq" id="WP_125740528.1">
    <property type="nucleotide sequence ID" value="NZ_RCOR01000006.1"/>
</dbReference>
<dbReference type="InterPro" id="IPR013785">
    <property type="entry name" value="Aldolase_TIM"/>
</dbReference>
<dbReference type="InterPro" id="IPR013917">
    <property type="entry name" value="tRNA_wybutosine-synth"/>
</dbReference>
<dbReference type="SFLD" id="SFLDF00284">
    <property type="entry name" value="tRNA_wybutosine-synthesizing"/>
    <property type="match status" value="1"/>
</dbReference>
<evidence type="ECO:0000256" key="7">
    <source>
        <dbReference type="ARBA" id="ARBA00023239"/>
    </source>
</evidence>
<reference evidence="11 12" key="1">
    <citation type="submission" date="2018-10" db="EMBL/GenBank/DDBJ databases">
        <title>Co-occurring genomic capacity for anaerobic methane metabolism and dissimilatory sulfite reduction discovered in the Korarchaeota.</title>
        <authorList>
            <person name="Mckay L.J."/>
            <person name="Dlakic M."/>
            <person name="Fields M.W."/>
            <person name="Delmont T.O."/>
            <person name="Eren A.M."/>
            <person name="Jay Z.J."/>
            <person name="Klingelsmith K.B."/>
            <person name="Rusch D.B."/>
            <person name="Inskeep W.P."/>
        </authorList>
    </citation>
    <scope>NUCLEOTIDE SEQUENCE [LARGE SCALE GENOMIC DNA]</scope>
    <source>
        <strain evidence="11 12">WS</strain>
    </source>
</reference>
<dbReference type="SFLD" id="SFLDG01071">
    <property type="entry name" value="tRNA_wybutosine-synthesizing"/>
    <property type="match status" value="1"/>
</dbReference>
<dbReference type="InterPro" id="IPR007197">
    <property type="entry name" value="rSAM"/>
</dbReference>
<dbReference type="Pfam" id="PF08608">
    <property type="entry name" value="Wyosine_form"/>
    <property type="match status" value="1"/>
</dbReference>
<comment type="subunit">
    <text evidence="9">Monomer.</text>
</comment>
<dbReference type="NCBIfam" id="TIGR03972">
    <property type="entry name" value="rSAM_TYW1"/>
    <property type="match status" value="1"/>
</dbReference>
<dbReference type="EMBL" id="RCOR01000006">
    <property type="protein sequence ID" value="RSN70592.1"/>
    <property type="molecule type" value="Genomic_DNA"/>
</dbReference>
<evidence type="ECO:0000313" key="11">
    <source>
        <dbReference type="EMBL" id="RSN70592.1"/>
    </source>
</evidence>
<evidence type="ECO:0000256" key="2">
    <source>
        <dbReference type="ARBA" id="ARBA00022691"/>
    </source>
</evidence>
<comment type="similarity">
    <text evidence="9">Belongs to the TYW1 family.</text>
</comment>
<evidence type="ECO:0000256" key="1">
    <source>
        <dbReference type="ARBA" id="ARBA00022485"/>
    </source>
</evidence>
<keyword evidence="2 9" id="KW-0949">S-adenosyl-L-methionine</keyword>
<comment type="caution">
    <text evidence="11">The sequence shown here is derived from an EMBL/GenBank/DDBJ whole genome shotgun (WGS) entry which is preliminary data.</text>
</comment>
<feature type="binding site" evidence="9">
    <location>
        <position position="59"/>
    </location>
    <ligand>
        <name>[4Fe-4S] cluster</name>
        <dbReference type="ChEBI" id="CHEBI:49883"/>
        <label>1</label>
    </ligand>
</feature>
<organism evidence="11 12">
    <name type="scientific">Candidatus Korarchaeum cryptofilum</name>
    <dbReference type="NCBI Taxonomy" id="498846"/>
    <lineage>
        <taxon>Archaea</taxon>
        <taxon>Thermoproteota</taxon>
        <taxon>Candidatus Korarchaeia</taxon>
        <taxon>Candidatus Korarchaeales</taxon>
        <taxon>Candidatus Korarchaeaceae</taxon>
        <taxon>Candidatus Korarchaeum</taxon>
    </lineage>
</organism>
<evidence type="ECO:0000256" key="8">
    <source>
        <dbReference type="ARBA" id="ARBA00049466"/>
    </source>
</evidence>
<dbReference type="GO" id="GO:0046872">
    <property type="term" value="F:metal ion binding"/>
    <property type="evidence" value="ECO:0007669"/>
    <property type="project" value="UniProtKB-KW"/>
</dbReference>
<evidence type="ECO:0000256" key="4">
    <source>
        <dbReference type="ARBA" id="ARBA00022723"/>
    </source>
</evidence>
<dbReference type="Proteomes" id="UP000278149">
    <property type="component" value="Unassembled WGS sequence"/>
</dbReference>
<dbReference type="AlphaFoldDB" id="A0A429GA29"/>
<proteinExistence type="inferred from homology"/>
<dbReference type="GO" id="GO:0051539">
    <property type="term" value="F:4 iron, 4 sulfur cluster binding"/>
    <property type="evidence" value="ECO:0007669"/>
    <property type="project" value="UniProtKB-UniRule"/>
</dbReference>
<name>A0A429GA29_9CREN</name>